<keyword evidence="1" id="KW-1133">Transmembrane helix</keyword>
<reference evidence="2" key="1">
    <citation type="submission" date="2019-08" db="EMBL/GenBank/DDBJ databases">
        <authorList>
            <person name="Kucharzyk K."/>
            <person name="Murdoch R.W."/>
            <person name="Higgins S."/>
            <person name="Loffler F."/>
        </authorList>
    </citation>
    <scope>NUCLEOTIDE SEQUENCE</scope>
</reference>
<keyword evidence="1" id="KW-0812">Transmembrane</keyword>
<name>A0A644Z331_9ZZZZ</name>
<feature type="transmembrane region" description="Helical" evidence="1">
    <location>
        <begin position="67"/>
        <end position="85"/>
    </location>
</feature>
<feature type="transmembrane region" description="Helical" evidence="1">
    <location>
        <begin position="7"/>
        <end position="27"/>
    </location>
</feature>
<keyword evidence="1" id="KW-0472">Membrane</keyword>
<feature type="transmembrane region" description="Helical" evidence="1">
    <location>
        <begin position="39"/>
        <end position="60"/>
    </location>
</feature>
<dbReference type="AlphaFoldDB" id="A0A644Z331"/>
<comment type="caution">
    <text evidence="2">The sequence shown here is derived from an EMBL/GenBank/DDBJ whole genome shotgun (WGS) entry which is preliminary data.</text>
</comment>
<evidence type="ECO:0000256" key="1">
    <source>
        <dbReference type="SAM" id="Phobius"/>
    </source>
</evidence>
<organism evidence="2">
    <name type="scientific">bioreactor metagenome</name>
    <dbReference type="NCBI Taxonomy" id="1076179"/>
    <lineage>
        <taxon>unclassified sequences</taxon>
        <taxon>metagenomes</taxon>
        <taxon>ecological metagenomes</taxon>
    </lineage>
</organism>
<sequence>MRPAKAFYPFAAWLIRLSMLLLTYVFFFETMRAIDFSSVDFYIASAYALFSVLIFVGGFMSKPAMTVVSAFFLSGLSVYELIVSFSEKPDATTAVFMLSVSAALVLFSVGNKK</sequence>
<protein>
    <submittedName>
        <fullName evidence="2">Uncharacterized protein</fullName>
    </submittedName>
</protein>
<gene>
    <name evidence="2" type="ORF">SDC9_81870</name>
</gene>
<dbReference type="EMBL" id="VSSQ01007234">
    <property type="protein sequence ID" value="MPM35280.1"/>
    <property type="molecule type" value="Genomic_DNA"/>
</dbReference>
<evidence type="ECO:0000313" key="2">
    <source>
        <dbReference type="EMBL" id="MPM35280.1"/>
    </source>
</evidence>
<proteinExistence type="predicted"/>
<accession>A0A644Z331</accession>
<feature type="transmembrane region" description="Helical" evidence="1">
    <location>
        <begin position="91"/>
        <end position="110"/>
    </location>
</feature>